<sequence>MSREVILGDIREIMADVFDMDVDDVVVTPDTTADDIEEWDSLSHIRLIVAVERRFKVKFTNAEIERLRRVGDLVALVEAKQPA</sequence>
<dbReference type="Gene3D" id="1.10.1200.10">
    <property type="entry name" value="ACP-like"/>
    <property type="match status" value="1"/>
</dbReference>
<protein>
    <submittedName>
        <fullName evidence="2">Acyl carrier protein</fullName>
    </submittedName>
</protein>
<evidence type="ECO:0000313" key="3">
    <source>
        <dbReference type="Proteomes" id="UP000253529"/>
    </source>
</evidence>
<keyword evidence="3" id="KW-1185">Reference proteome</keyword>
<dbReference type="PROSITE" id="PS50075">
    <property type="entry name" value="CARRIER"/>
    <property type="match status" value="1"/>
</dbReference>
<dbReference type="AlphaFoldDB" id="A0A366FUM9"/>
<dbReference type="InterPro" id="IPR036736">
    <property type="entry name" value="ACP-like_sf"/>
</dbReference>
<accession>A0A366FUM9</accession>
<dbReference type="SUPFAM" id="SSF47336">
    <property type="entry name" value="ACP-like"/>
    <property type="match status" value="1"/>
</dbReference>
<gene>
    <name evidence="2" type="ORF">DFR50_102253</name>
</gene>
<organism evidence="2 3">
    <name type="scientific">Roseiarcus fermentans</name>
    <dbReference type="NCBI Taxonomy" id="1473586"/>
    <lineage>
        <taxon>Bacteria</taxon>
        <taxon>Pseudomonadati</taxon>
        <taxon>Pseudomonadota</taxon>
        <taxon>Alphaproteobacteria</taxon>
        <taxon>Hyphomicrobiales</taxon>
        <taxon>Roseiarcaceae</taxon>
        <taxon>Roseiarcus</taxon>
    </lineage>
</organism>
<proteinExistence type="predicted"/>
<dbReference type="InterPro" id="IPR009081">
    <property type="entry name" value="PP-bd_ACP"/>
</dbReference>
<dbReference type="Pfam" id="PF00550">
    <property type="entry name" value="PP-binding"/>
    <property type="match status" value="1"/>
</dbReference>
<feature type="domain" description="Carrier" evidence="1">
    <location>
        <begin position="4"/>
        <end position="81"/>
    </location>
</feature>
<dbReference type="RefSeq" id="WP_113887706.1">
    <property type="nucleotide sequence ID" value="NZ_QNRK01000002.1"/>
</dbReference>
<comment type="caution">
    <text evidence="2">The sequence shown here is derived from an EMBL/GenBank/DDBJ whole genome shotgun (WGS) entry which is preliminary data.</text>
</comment>
<evidence type="ECO:0000313" key="2">
    <source>
        <dbReference type="EMBL" id="RBP17760.1"/>
    </source>
</evidence>
<evidence type="ECO:0000259" key="1">
    <source>
        <dbReference type="PROSITE" id="PS50075"/>
    </source>
</evidence>
<dbReference type="EMBL" id="QNRK01000002">
    <property type="protein sequence ID" value="RBP17760.1"/>
    <property type="molecule type" value="Genomic_DNA"/>
</dbReference>
<dbReference type="Proteomes" id="UP000253529">
    <property type="component" value="Unassembled WGS sequence"/>
</dbReference>
<reference evidence="2 3" key="1">
    <citation type="submission" date="2018-06" db="EMBL/GenBank/DDBJ databases">
        <title>Genomic Encyclopedia of Type Strains, Phase IV (KMG-IV): sequencing the most valuable type-strain genomes for metagenomic binning, comparative biology and taxonomic classification.</title>
        <authorList>
            <person name="Goeker M."/>
        </authorList>
    </citation>
    <scope>NUCLEOTIDE SEQUENCE [LARGE SCALE GENOMIC DNA]</scope>
    <source>
        <strain evidence="2 3">DSM 24875</strain>
    </source>
</reference>
<dbReference type="OrthoDB" id="9811033at2"/>
<name>A0A366FUM9_9HYPH</name>